<proteinExistence type="predicted"/>
<comment type="caution">
    <text evidence="2">The sequence shown here is derived from an EMBL/GenBank/DDBJ whole genome shotgun (WGS) entry which is preliminary data.</text>
</comment>
<dbReference type="AlphaFoldDB" id="A0A1G2BG17"/>
<protein>
    <submittedName>
        <fullName evidence="2">Uncharacterized protein</fullName>
    </submittedName>
</protein>
<name>A0A1G2BG17_9BACT</name>
<reference evidence="2 3" key="1">
    <citation type="journal article" date="2016" name="Nat. Commun.">
        <title>Thousands of microbial genomes shed light on interconnected biogeochemical processes in an aquifer system.</title>
        <authorList>
            <person name="Anantharaman K."/>
            <person name="Brown C.T."/>
            <person name="Hug L.A."/>
            <person name="Sharon I."/>
            <person name="Castelle C.J."/>
            <person name="Probst A.J."/>
            <person name="Thomas B.C."/>
            <person name="Singh A."/>
            <person name="Wilkins M.J."/>
            <person name="Karaoz U."/>
            <person name="Brodie E.L."/>
            <person name="Williams K.H."/>
            <person name="Hubbard S.S."/>
            <person name="Banfield J.F."/>
        </authorList>
    </citation>
    <scope>NUCLEOTIDE SEQUENCE [LARGE SCALE GENOMIC DNA]</scope>
</reference>
<dbReference type="EMBL" id="MHKI01000004">
    <property type="protein sequence ID" value="OGY88131.1"/>
    <property type="molecule type" value="Genomic_DNA"/>
</dbReference>
<accession>A0A1G2BG17</accession>
<dbReference type="Proteomes" id="UP000176420">
    <property type="component" value="Unassembled WGS sequence"/>
</dbReference>
<gene>
    <name evidence="2" type="ORF">A2319_01740</name>
</gene>
<evidence type="ECO:0000256" key="1">
    <source>
        <dbReference type="SAM" id="MobiDB-lite"/>
    </source>
</evidence>
<organism evidence="2 3">
    <name type="scientific">Candidatus Kerfeldbacteria bacterium RIFOXYB2_FULL_38_14</name>
    <dbReference type="NCBI Taxonomy" id="1798547"/>
    <lineage>
        <taxon>Bacteria</taxon>
        <taxon>Candidatus Kerfeldiibacteriota</taxon>
    </lineage>
</organism>
<feature type="compositionally biased region" description="Acidic residues" evidence="1">
    <location>
        <begin position="8"/>
        <end position="21"/>
    </location>
</feature>
<evidence type="ECO:0000313" key="3">
    <source>
        <dbReference type="Proteomes" id="UP000176420"/>
    </source>
</evidence>
<evidence type="ECO:0000313" key="2">
    <source>
        <dbReference type="EMBL" id="OGY88131.1"/>
    </source>
</evidence>
<feature type="region of interest" description="Disordered" evidence="1">
    <location>
        <begin position="1"/>
        <end position="28"/>
    </location>
</feature>
<sequence>MSNFSDTEREDENIDNEEDFLPTDPFEGLTKGEQDVFFRILDLLPRTQLEPAMEYFFSHPLKIRAVVAYVKQKKQLIKEKNTEELKKLFAQEQIVLEKLQVNDENEMEGMPLENISY</sequence>